<gene>
    <name evidence="1" type="ORF">HY57_16550</name>
</gene>
<dbReference type="EMBL" id="CP008884">
    <property type="protein sequence ID" value="AIF48735.1"/>
    <property type="molecule type" value="Genomic_DNA"/>
</dbReference>
<name>A0A075K3V4_9GAMM</name>
<dbReference type="OrthoDB" id="5956878at2"/>
<sequence>MTQNTPYRPLPAGPVLCDDCSRAGAEVEMERQDALPPEARRWSREHDTALQSYRCPDCESIQVFRIG</sequence>
<dbReference type="PATRIC" id="fig|1217721.7.peg.3395"/>
<dbReference type="RefSeq" id="WP_019464500.1">
    <property type="nucleotide sequence ID" value="NZ_ALOY01000128.1"/>
</dbReference>
<protein>
    <submittedName>
        <fullName evidence="1">Uncharacterized protein</fullName>
    </submittedName>
</protein>
<reference evidence="1 2" key="1">
    <citation type="submission" date="2014-07" db="EMBL/GenBank/DDBJ databases">
        <title>Complete Genome Sequence of Dyella japonica Strain A8 Isolated from Malaysian Tropical Soil.</title>
        <authorList>
            <person name="Hui R.K.H."/>
            <person name="Chen J.-W."/>
            <person name="Chan K.-G."/>
            <person name="Leung F.C.C."/>
        </authorList>
    </citation>
    <scope>NUCLEOTIDE SEQUENCE [LARGE SCALE GENOMIC DNA]</scope>
    <source>
        <strain evidence="1 2">A8</strain>
    </source>
</reference>
<dbReference type="HOGENOM" id="CLU_2842771_0_0_6"/>
<proteinExistence type="predicted"/>
<dbReference type="STRING" id="1217721.HY57_16550"/>
<accession>A0A075K3V4</accession>
<dbReference type="KEGG" id="dja:HY57_16550"/>
<organism evidence="1 2">
    <name type="scientific">Dyella japonica A8</name>
    <dbReference type="NCBI Taxonomy" id="1217721"/>
    <lineage>
        <taxon>Bacteria</taxon>
        <taxon>Pseudomonadati</taxon>
        <taxon>Pseudomonadota</taxon>
        <taxon>Gammaproteobacteria</taxon>
        <taxon>Lysobacterales</taxon>
        <taxon>Rhodanobacteraceae</taxon>
        <taxon>Dyella</taxon>
    </lineage>
</organism>
<keyword evidence="2" id="KW-1185">Reference proteome</keyword>
<dbReference type="Proteomes" id="UP000027987">
    <property type="component" value="Chromosome"/>
</dbReference>
<evidence type="ECO:0000313" key="1">
    <source>
        <dbReference type="EMBL" id="AIF48735.1"/>
    </source>
</evidence>
<dbReference type="AlphaFoldDB" id="A0A075K3V4"/>
<evidence type="ECO:0000313" key="2">
    <source>
        <dbReference type="Proteomes" id="UP000027987"/>
    </source>
</evidence>